<dbReference type="EMBL" id="CR382126">
    <property type="protein sequence ID" value="CAG98186.1"/>
    <property type="molecule type" value="Genomic_DNA"/>
</dbReference>
<dbReference type="GO" id="GO:0005634">
    <property type="term" value="C:nucleus"/>
    <property type="evidence" value="ECO:0007669"/>
    <property type="project" value="UniProtKB-SubCell"/>
</dbReference>
<evidence type="ECO:0000256" key="4">
    <source>
        <dbReference type="ARBA" id="ARBA00006425"/>
    </source>
</evidence>
<name>Q6CKR1_KLULA</name>
<dbReference type="SUPFAM" id="SSF47694">
    <property type="entry name" value="Cytochrome c oxidase subunit h"/>
    <property type="match status" value="1"/>
</dbReference>
<dbReference type="Gene3D" id="1.10.10.140">
    <property type="entry name" value="Cytochrome c oxidase, subunit VIb"/>
    <property type="match status" value="1"/>
</dbReference>
<dbReference type="FunCoup" id="Q6CKR1">
    <property type="interactions" value="185"/>
</dbReference>
<keyword evidence="5" id="KW-0963">Cytoplasm</keyword>
<evidence type="ECO:0000313" key="11">
    <source>
        <dbReference type="Proteomes" id="UP000000598"/>
    </source>
</evidence>
<comment type="similarity">
    <text evidence="4">Belongs to the cytochrome c oxidase subunit 6B family.</text>
</comment>
<dbReference type="Proteomes" id="UP000000598">
    <property type="component" value="Chromosome F"/>
</dbReference>
<dbReference type="PaxDb" id="284590-Q6CKR1"/>
<dbReference type="FunFam" id="1.10.10.140:FF:000003">
    <property type="entry name" value="Cytochrome c oxidase assembly factor 6"/>
    <property type="match status" value="1"/>
</dbReference>
<proteinExistence type="inferred from homology"/>
<evidence type="ECO:0000313" key="10">
    <source>
        <dbReference type="EMBL" id="CAG98186.1"/>
    </source>
</evidence>
<dbReference type="PANTHER" id="PTHR47677">
    <property type="entry name" value="CYTOCHROME C OXIDASE ASSEMBLY FACTOR 6"/>
    <property type="match status" value="1"/>
</dbReference>
<dbReference type="PANTHER" id="PTHR47677:SF1">
    <property type="entry name" value="CYTOCHROME C OXIDASE ASSEMBLY FACTOR 6"/>
    <property type="match status" value="1"/>
</dbReference>
<dbReference type="InterPro" id="IPR036549">
    <property type="entry name" value="CX6/COA6-like_sf"/>
</dbReference>
<evidence type="ECO:0000256" key="6">
    <source>
        <dbReference type="ARBA" id="ARBA00023128"/>
    </source>
</evidence>
<dbReference type="OMA" id="CAKAWVK"/>
<dbReference type="InParanoid" id="Q6CKR1"/>
<evidence type="ECO:0000256" key="7">
    <source>
        <dbReference type="ARBA" id="ARBA00023157"/>
    </source>
</evidence>
<evidence type="ECO:0000256" key="5">
    <source>
        <dbReference type="ARBA" id="ARBA00022490"/>
    </source>
</evidence>
<evidence type="ECO:0000256" key="1">
    <source>
        <dbReference type="ARBA" id="ARBA00004123"/>
    </source>
</evidence>
<comment type="subcellular location">
    <subcellularLocation>
        <location evidence="2">Cytoplasm</location>
    </subcellularLocation>
    <subcellularLocation>
        <location evidence="3">Mitochondrion intermembrane space</location>
    </subcellularLocation>
    <subcellularLocation>
        <location evidence="1">Nucleus</location>
    </subcellularLocation>
</comment>
<dbReference type="Pfam" id="PF02297">
    <property type="entry name" value="COX6B"/>
    <property type="match status" value="1"/>
</dbReference>
<keyword evidence="11" id="KW-1185">Reference proteome</keyword>
<dbReference type="InterPro" id="IPR048281">
    <property type="entry name" value="COA6_fun"/>
</dbReference>
<dbReference type="eggNOG" id="ENOG502S7HF">
    <property type="taxonomic scope" value="Eukaryota"/>
</dbReference>
<feature type="compositionally biased region" description="Basic and acidic residues" evidence="9">
    <location>
        <begin position="1"/>
        <end position="14"/>
    </location>
</feature>
<protein>
    <submittedName>
        <fullName evidence="10">KLLA0F08767p</fullName>
    </submittedName>
</protein>
<keyword evidence="8" id="KW-0539">Nucleus</keyword>
<accession>Q6CKR1</accession>
<organism evidence="10 11">
    <name type="scientific">Kluyveromyces lactis (strain ATCC 8585 / CBS 2359 / DSM 70799 / NBRC 1267 / NRRL Y-1140 / WM37)</name>
    <name type="common">Yeast</name>
    <name type="synonym">Candida sphaerica</name>
    <dbReference type="NCBI Taxonomy" id="284590"/>
    <lineage>
        <taxon>Eukaryota</taxon>
        <taxon>Fungi</taxon>
        <taxon>Dikarya</taxon>
        <taxon>Ascomycota</taxon>
        <taxon>Saccharomycotina</taxon>
        <taxon>Saccharomycetes</taxon>
        <taxon>Saccharomycetales</taxon>
        <taxon>Saccharomycetaceae</taxon>
        <taxon>Kluyveromyces</taxon>
    </lineage>
</organism>
<keyword evidence="6" id="KW-0496">Mitochondrion</keyword>
<dbReference type="GO" id="GO:0033617">
    <property type="term" value="P:mitochondrial respiratory chain complex IV assembly"/>
    <property type="evidence" value="ECO:0007669"/>
    <property type="project" value="TreeGrafter"/>
</dbReference>
<dbReference type="GO" id="GO:0005758">
    <property type="term" value="C:mitochondrial intermembrane space"/>
    <property type="evidence" value="ECO:0007669"/>
    <property type="project" value="UniProtKB-SubCell"/>
</dbReference>
<dbReference type="HOGENOM" id="CLU_142408_0_0_1"/>
<keyword evidence="7" id="KW-1015">Disulfide bond</keyword>
<sequence>MGWFSKQKEMDDPTKAPSRSSRKQCWESRDLFFGCLDKISVVNALDPKHQKAIKASCSAEEAKFEQDCATSWISYFKEKRVVDFKREKFLKEMEEQQK</sequence>
<gene>
    <name evidence="10" type="ORF">KLLA0_F08767g</name>
</gene>
<dbReference type="AlphaFoldDB" id="Q6CKR1"/>
<evidence type="ECO:0000256" key="9">
    <source>
        <dbReference type="SAM" id="MobiDB-lite"/>
    </source>
</evidence>
<dbReference type="KEGG" id="kla:KLLA0_F08767g"/>
<evidence type="ECO:0000256" key="3">
    <source>
        <dbReference type="ARBA" id="ARBA00004569"/>
    </source>
</evidence>
<evidence type="ECO:0000256" key="8">
    <source>
        <dbReference type="ARBA" id="ARBA00023242"/>
    </source>
</evidence>
<feature type="region of interest" description="Disordered" evidence="9">
    <location>
        <begin position="1"/>
        <end position="22"/>
    </location>
</feature>
<reference evidence="10 11" key="1">
    <citation type="journal article" date="2004" name="Nature">
        <title>Genome evolution in yeasts.</title>
        <authorList>
            <consortium name="Genolevures"/>
            <person name="Dujon B."/>
            <person name="Sherman D."/>
            <person name="Fischer G."/>
            <person name="Durrens P."/>
            <person name="Casaregola S."/>
            <person name="Lafontaine I."/>
            <person name="de Montigny J."/>
            <person name="Marck C."/>
            <person name="Neuveglise C."/>
            <person name="Talla E."/>
            <person name="Goffard N."/>
            <person name="Frangeul L."/>
            <person name="Aigle M."/>
            <person name="Anthouard V."/>
            <person name="Babour A."/>
            <person name="Barbe V."/>
            <person name="Barnay S."/>
            <person name="Blanchin S."/>
            <person name="Beckerich J.M."/>
            <person name="Beyne E."/>
            <person name="Bleykasten C."/>
            <person name="Boisrame A."/>
            <person name="Boyer J."/>
            <person name="Cattolico L."/>
            <person name="Confanioleri F."/>
            <person name="de Daruvar A."/>
            <person name="Despons L."/>
            <person name="Fabre E."/>
            <person name="Fairhead C."/>
            <person name="Ferry-Dumazet H."/>
            <person name="Groppi A."/>
            <person name="Hantraye F."/>
            <person name="Hennequin C."/>
            <person name="Jauniaux N."/>
            <person name="Joyet P."/>
            <person name="Kachouri R."/>
            <person name="Kerrest A."/>
            <person name="Koszul R."/>
            <person name="Lemaire M."/>
            <person name="Lesur I."/>
            <person name="Ma L."/>
            <person name="Muller H."/>
            <person name="Nicaud J.M."/>
            <person name="Nikolski M."/>
            <person name="Oztas S."/>
            <person name="Ozier-Kalogeropoulos O."/>
            <person name="Pellenz S."/>
            <person name="Potier S."/>
            <person name="Richard G.F."/>
            <person name="Straub M.L."/>
            <person name="Suleau A."/>
            <person name="Swennene D."/>
            <person name="Tekaia F."/>
            <person name="Wesolowski-Louvel M."/>
            <person name="Westhof E."/>
            <person name="Wirth B."/>
            <person name="Zeniou-Meyer M."/>
            <person name="Zivanovic I."/>
            <person name="Bolotin-Fukuhara M."/>
            <person name="Thierry A."/>
            <person name="Bouchier C."/>
            <person name="Caudron B."/>
            <person name="Scarpelli C."/>
            <person name="Gaillardin C."/>
            <person name="Weissenbach J."/>
            <person name="Wincker P."/>
            <person name="Souciet J.L."/>
        </authorList>
    </citation>
    <scope>NUCLEOTIDE SEQUENCE [LARGE SCALE GENOMIC DNA]</scope>
    <source>
        <strain evidence="11">ATCC 8585 / CBS 2359 / DSM 70799 / NBRC 1267 / NRRL Y-1140 / WM37</strain>
    </source>
</reference>
<dbReference type="STRING" id="284590.Q6CKR1"/>
<dbReference type="InterPro" id="IPR048280">
    <property type="entry name" value="COX6B-like"/>
</dbReference>
<evidence type="ECO:0000256" key="2">
    <source>
        <dbReference type="ARBA" id="ARBA00004496"/>
    </source>
</evidence>